<evidence type="ECO:0000313" key="1">
    <source>
        <dbReference type="EMBL" id="EXJ14212.1"/>
    </source>
</evidence>
<protein>
    <submittedName>
        <fullName evidence="1">Uncharacterized protein</fullName>
    </submittedName>
</protein>
<keyword evidence="2" id="KW-1185">Reference proteome</keyword>
<sequence>MLASLIGWLATPEQDSLRRAFVVWLKRVLLPARVPGAELPNINDLQEMRAMLAERVKTWIEEWKQQGLEQGIKEGIEKGLSQGEIRLLRRQLVRRFGALPAWAEACLDQASEAELEIWADRILDGETLKEVLREPI</sequence>
<dbReference type="eggNOG" id="COG5464">
    <property type="taxonomic scope" value="Bacteria"/>
</dbReference>
<dbReference type="PANTHER" id="PTHR35586:SF1">
    <property type="entry name" value="SLL1691 PROTEIN"/>
    <property type="match status" value="1"/>
</dbReference>
<organism evidence="1 2">
    <name type="scientific">Imhoffiella purpurea</name>
    <dbReference type="NCBI Taxonomy" id="1249627"/>
    <lineage>
        <taxon>Bacteria</taxon>
        <taxon>Pseudomonadati</taxon>
        <taxon>Pseudomonadota</taxon>
        <taxon>Gammaproteobacteria</taxon>
        <taxon>Chromatiales</taxon>
        <taxon>Chromatiaceae</taxon>
        <taxon>Imhoffiella</taxon>
    </lineage>
</organism>
<dbReference type="STRING" id="1249627.D779_2883"/>
<comment type="caution">
    <text evidence="1">The sequence shown here is derived from an EMBL/GenBank/DDBJ whole genome shotgun (WGS) entry which is preliminary data.</text>
</comment>
<reference evidence="1 2" key="1">
    <citation type="submission" date="2012-11" db="EMBL/GenBank/DDBJ databases">
        <title>Genome assembly of Thiorhodococcus sp. AK35.</title>
        <authorList>
            <person name="Nupur N."/>
            <person name="Khatri I."/>
            <person name="Subramanian S."/>
            <person name="Pinnaka A."/>
        </authorList>
    </citation>
    <scope>NUCLEOTIDE SEQUENCE [LARGE SCALE GENOMIC DNA]</scope>
    <source>
        <strain evidence="1 2">AK35</strain>
    </source>
</reference>
<dbReference type="Proteomes" id="UP000019460">
    <property type="component" value="Unassembled WGS sequence"/>
</dbReference>
<dbReference type="RefSeq" id="WP_332307767.1">
    <property type="nucleotide sequence ID" value="NZ_AONC01000045.1"/>
</dbReference>
<name>W9VDU0_9GAMM</name>
<dbReference type="EMBL" id="AONC01000045">
    <property type="protein sequence ID" value="EXJ14212.1"/>
    <property type="molecule type" value="Genomic_DNA"/>
</dbReference>
<accession>W9VDU0</accession>
<gene>
    <name evidence="1" type="ORF">D779_2883</name>
</gene>
<proteinExistence type="predicted"/>
<dbReference type="AlphaFoldDB" id="W9VDU0"/>
<evidence type="ECO:0000313" key="2">
    <source>
        <dbReference type="Proteomes" id="UP000019460"/>
    </source>
</evidence>
<dbReference type="PANTHER" id="PTHR35586">
    <property type="entry name" value="SLL1691 PROTEIN"/>
    <property type="match status" value="1"/>
</dbReference>